<comment type="caution">
    <text evidence="2">The sequence shown here is derived from an EMBL/GenBank/DDBJ whole genome shotgun (WGS) entry which is preliminary data.</text>
</comment>
<accession>A0A843XNM3</accession>
<keyword evidence="3" id="KW-1185">Reference proteome</keyword>
<reference evidence="2" key="1">
    <citation type="submission" date="2017-07" db="EMBL/GenBank/DDBJ databases">
        <title>Taro Niue Genome Assembly and Annotation.</title>
        <authorList>
            <person name="Atibalentja N."/>
            <person name="Keating K."/>
            <person name="Fields C.J."/>
        </authorList>
    </citation>
    <scope>NUCLEOTIDE SEQUENCE</scope>
    <source>
        <strain evidence="2">Niue_2</strain>
        <tissue evidence="2">Leaf</tissue>
    </source>
</reference>
<feature type="compositionally biased region" description="Low complexity" evidence="1">
    <location>
        <begin position="113"/>
        <end position="126"/>
    </location>
</feature>
<sequence>MLPVSFAAATPSHAHHLVTSPTLGCCPPDHPTLGCCPPDHSIAVEEEEGGDGGEDDDDPCRSASSATPPPPPLRGGPPRSFLLFPRIRRSLQESDEELFTVPDLEAPPPSSKATSGSAIQQSSSGIVGARDGPAKLRKGRNAQDREYRKLKRFFHIPI</sequence>
<feature type="region of interest" description="Disordered" evidence="1">
    <location>
        <begin position="94"/>
        <end position="143"/>
    </location>
</feature>
<evidence type="ECO:0000313" key="3">
    <source>
        <dbReference type="Proteomes" id="UP000652761"/>
    </source>
</evidence>
<feature type="region of interest" description="Disordered" evidence="1">
    <location>
        <begin position="37"/>
        <end position="81"/>
    </location>
</feature>
<protein>
    <submittedName>
        <fullName evidence="2">Uncharacterized protein</fullName>
    </submittedName>
</protein>
<dbReference type="Proteomes" id="UP000652761">
    <property type="component" value="Unassembled WGS sequence"/>
</dbReference>
<proteinExistence type="predicted"/>
<feature type="compositionally biased region" description="Acidic residues" evidence="1">
    <location>
        <begin position="44"/>
        <end position="58"/>
    </location>
</feature>
<gene>
    <name evidence="2" type="ORF">Taro_053800</name>
</gene>
<evidence type="ECO:0000313" key="2">
    <source>
        <dbReference type="EMBL" id="MQM20772.1"/>
    </source>
</evidence>
<name>A0A843XNM3_COLES</name>
<dbReference type="AlphaFoldDB" id="A0A843XNM3"/>
<organism evidence="2 3">
    <name type="scientific">Colocasia esculenta</name>
    <name type="common">Wild taro</name>
    <name type="synonym">Arum esculentum</name>
    <dbReference type="NCBI Taxonomy" id="4460"/>
    <lineage>
        <taxon>Eukaryota</taxon>
        <taxon>Viridiplantae</taxon>
        <taxon>Streptophyta</taxon>
        <taxon>Embryophyta</taxon>
        <taxon>Tracheophyta</taxon>
        <taxon>Spermatophyta</taxon>
        <taxon>Magnoliopsida</taxon>
        <taxon>Liliopsida</taxon>
        <taxon>Araceae</taxon>
        <taxon>Aroideae</taxon>
        <taxon>Colocasieae</taxon>
        <taxon>Colocasia</taxon>
    </lineage>
</organism>
<evidence type="ECO:0000256" key="1">
    <source>
        <dbReference type="SAM" id="MobiDB-lite"/>
    </source>
</evidence>
<dbReference type="EMBL" id="NMUH01010168">
    <property type="protein sequence ID" value="MQM20772.1"/>
    <property type="molecule type" value="Genomic_DNA"/>
</dbReference>